<keyword evidence="7" id="KW-1185">Reference proteome</keyword>
<dbReference type="Proteomes" id="UP000308549">
    <property type="component" value="Unassembled WGS sequence"/>
</dbReference>
<protein>
    <recommendedName>
        <fullName evidence="5">Major facilitator superfamily (MFS) profile domain-containing protein</fullName>
    </recommendedName>
</protein>
<gene>
    <name evidence="6" type="ORF">B0A50_02012</name>
</gene>
<evidence type="ECO:0000256" key="4">
    <source>
        <dbReference type="SAM" id="Phobius"/>
    </source>
</evidence>
<dbReference type="CDD" id="cd17352">
    <property type="entry name" value="MFS_MCT_SLC16"/>
    <property type="match status" value="1"/>
</dbReference>
<keyword evidence="4" id="KW-0472">Membrane</keyword>
<feature type="transmembrane region" description="Helical" evidence="4">
    <location>
        <begin position="318"/>
        <end position="336"/>
    </location>
</feature>
<name>A0A4U0U7M2_9PEZI</name>
<dbReference type="GO" id="GO:0016020">
    <property type="term" value="C:membrane"/>
    <property type="evidence" value="ECO:0007669"/>
    <property type="project" value="UniProtKB-SubCell"/>
</dbReference>
<dbReference type="OrthoDB" id="5667at2759"/>
<sequence>MSKQAPQADVAGSIEIDSDAAAPLPRELTWRSGLAVAGAACSYFITVGFLNAFGVFQEYYFNNVLRGHSNFQIAWLGSFSSFALFFFAPPAGLLADKYGPRLPIAFGVLCILVAVFMISLCKAYYQFFLAQGVLLGVGMSFVSIPAISIVPRYFRRHRGFATGMSVAGSSTGGVIWPIVFDQLLHHDDVGFPWAMRIAGFIVIPICVVAILAVRVPKAAGQKDDDEKGQNEEPSHEQKPKPKKDLSVLRKPPFVFLCIGEFFAIFGFFPPLFYVSTYAVSLGMSSSIAFYLVSILNAASLFGRILPGIVADRYGRFNLFTLSCLSAAAIVFCWTPATSVAGVVVWAIAYGFASGAILSLQLACATTLVGDESAGAAVGAVMGSTSLASLFGTPVAGEIVKHGFLPLSMFSGGCLLVGTCFMVASRLAQSRSLTARI</sequence>
<evidence type="ECO:0000256" key="1">
    <source>
        <dbReference type="ARBA" id="ARBA00004141"/>
    </source>
</evidence>
<feature type="transmembrane region" description="Helical" evidence="4">
    <location>
        <begin position="102"/>
        <end position="120"/>
    </location>
</feature>
<dbReference type="Pfam" id="PF07690">
    <property type="entry name" value="MFS_1"/>
    <property type="match status" value="1"/>
</dbReference>
<dbReference type="PANTHER" id="PTHR11360:SF250">
    <property type="entry name" value="MFS-TYPE TRANSPORTER AFUA_1G00970"/>
    <property type="match status" value="1"/>
</dbReference>
<evidence type="ECO:0000259" key="5">
    <source>
        <dbReference type="PROSITE" id="PS50850"/>
    </source>
</evidence>
<feature type="transmembrane region" description="Helical" evidence="4">
    <location>
        <begin position="402"/>
        <end position="423"/>
    </location>
</feature>
<comment type="similarity">
    <text evidence="2">Belongs to the major facilitator superfamily. Monocarboxylate porter (TC 2.A.1.13) family.</text>
</comment>
<dbReference type="InterPro" id="IPR036259">
    <property type="entry name" value="MFS_trans_sf"/>
</dbReference>
<feature type="transmembrane region" description="Helical" evidence="4">
    <location>
        <begin position="34"/>
        <end position="53"/>
    </location>
</feature>
<proteinExistence type="inferred from homology"/>
<dbReference type="InterPro" id="IPR011701">
    <property type="entry name" value="MFS"/>
</dbReference>
<evidence type="ECO:0000256" key="3">
    <source>
        <dbReference type="SAM" id="MobiDB-lite"/>
    </source>
</evidence>
<feature type="region of interest" description="Disordered" evidence="3">
    <location>
        <begin position="221"/>
        <end position="244"/>
    </location>
</feature>
<feature type="transmembrane region" description="Helical" evidence="4">
    <location>
        <begin position="159"/>
        <end position="179"/>
    </location>
</feature>
<organism evidence="6 7">
    <name type="scientific">Salinomyces thailandicus</name>
    <dbReference type="NCBI Taxonomy" id="706561"/>
    <lineage>
        <taxon>Eukaryota</taxon>
        <taxon>Fungi</taxon>
        <taxon>Dikarya</taxon>
        <taxon>Ascomycota</taxon>
        <taxon>Pezizomycotina</taxon>
        <taxon>Dothideomycetes</taxon>
        <taxon>Dothideomycetidae</taxon>
        <taxon>Mycosphaerellales</taxon>
        <taxon>Teratosphaeriaceae</taxon>
        <taxon>Salinomyces</taxon>
    </lineage>
</organism>
<feature type="transmembrane region" description="Helical" evidence="4">
    <location>
        <begin position="342"/>
        <end position="363"/>
    </location>
</feature>
<dbReference type="EMBL" id="NAJL01000009">
    <property type="protein sequence ID" value="TKA31044.1"/>
    <property type="molecule type" value="Genomic_DNA"/>
</dbReference>
<feature type="domain" description="Major facilitator superfamily (MFS) profile" evidence="5">
    <location>
        <begin position="35"/>
        <end position="436"/>
    </location>
</feature>
<dbReference type="SUPFAM" id="SSF103473">
    <property type="entry name" value="MFS general substrate transporter"/>
    <property type="match status" value="1"/>
</dbReference>
<dbReference type="AlphaFoldDB" id="A0A4U0U7M2"/>
<dbReference type="InterPro" id="IPR050327">
    <property type="entry name" value="Proton-linked_MCT"/>
</dbReference>
<evidence type="ECO:0000256" key="2">
    <source>
        <dbReference type="ARBA" id="ARBA00006727"/>
    </source>
</evidence>
<keyword evidence="4" id="KW-1133">Transmembrane helix</keyword>
<reference evidence="6 7" key="1">
    <citation type="submission" date="2017-03" db="EMBL/GenBank/DDBJ databases">
        <title>Genomes of endolithic fungi from Antarctica.</title>
        <authorList>
            <person name="Coleine C."/>
            <person name="Masonjones S."/>
            <person name="Stajich J.E."/>
        </authorList>
    </citation>
    <scope>NUCLEOTIDE SEQUENCE [LARGE SCALE GENOMIC DNA]</scope>
    <source>
        <strain evidence="6 7">CCFEE 6315</strain>
    </source>
</reference>
<feature type="transmembrane region" description="Helical" evidence="4">
    <location>
        <begin position="73"/>
        <end position="95"/>
    </location>
</feature>
<evidence type="ECO:0000313" key="6">
    <source>
        <dbReference type="EMBL" id="TKA31044.1"/>
    </source>
</evidence>
<evidence type="ECO:0000313" key="7">
    <source>
        <dbReference type="Proteomes" id="UP000308549"/>
    </source>
</evidence>
<feature type="transmembrane region" description="Helical" evidence="4">
    <location>
        <begin position="126"/>
        <end position="147"/>
    </location>
</feature>
<comment type="caution">
    <text evidence="6">The sequence shown here is derived from an EMBL/GenBank/DDBJ whole genome shotgun (WGS) entry which is preliminary data.</text>
</comment>
<feature type="transmembrane region" description="Helical" evidence="4">
    <location>
        <begin position="375"/>
        <end position="396"/>
    </location>
</feature>
<dbReference type="Gene3D" id="1.20.1250.20">
    <property type="entry name" value="MFS general substrate transporter like domains"/>
    <property type="match status" value="1"/>
</dbReference>
<dbReference type="PANTHER" id="PTHR11360">
    <property type="entry name" value="MONOCARBOXYLATE TRANSPORTER"/>
    <property type="match status" value="1"/>
</dbReference>
<keyword evidence="4" id="KW-0812">Transmembrane</keyword>
<dbReference type="InterPro" id="IPR020846">
    <property type="entry name" value="MFS_dom"/>
</dbReference>
<dbReference type="GO" id="GO:0022857">
    <property type="term" value="F:transmembrane transporter activity"/>
    <property type="evidence" value="ECO:0007669"/>
    <property type="project" value="InterPro"/>
</dbReference>
<feature type="transmembrane region" description="Helical" evidence="4">
    <location>
        <begin position="253"/>
        <end position="275"/>
    </location>
</feature>
<feature type="transmembrane region" description="Helical" evidence="4">
    <location>
        <begin position="287"/>
        <end position="306"/>
    </location>
</feature>
<feature type="transmembrane region" description="Helical" evidence="4">
    <location>
        <begin position="191"/>
        <end position="213"/>
    </location>
</feature>
<dbReference type="PROSITE" id="PS50850">
    <property type="entry name" value="MFS"/>
    <property type="match status" value="1"/>
</dbReference>
<comment type="subcellular location">
    <subcellularLocation>
        <location evidence="1">Membrane</location>
        <topology evidence="1">Multi-pass membrane protein</topology>
    </subcellularLocation>
</comment>
<accession>A0A4U0U7M2</accession>